<keyword evidence="3" id="KW-1185">Reference proteome</keyword>
<evidence type="ECO:0000313" key="3">
    <source>
        <dbReference type="Proteomes" id="UP000789570"/>
    </source>
</evidence>
<sequence length="50" mass="6072">KRKRKRGDYENFNSRLLKDITSKDKDDSEEKDDEYDEITNNENFLPFDEA</sequence>
<protein>
    <submittedName>
        <fullName evidence="2">3001_t:CDS:1</fullName>
    </submittedName>
</protein>
<dbReference type="Proteomes" id="UP000789570">
    <property type="component" value="Unassembled WGS sequence"/>
</dbReference>
<evidence type="ECO:0000256" key="1">
    <source>
        <dbReference type="SAM" id="MobiDB-lite"/>
    </source>
</evidence>
<accession>A0A9N9NJV7</accession>
<feature type="non-terminal residue" evidence="2">
    <location>
        <position position="1"/>
    </location>
</feature>
<dbReference type="EMBL" id="CAJVPQ010014073">
    <property type="protein sequence ID" value="CAG8738165.1"/>
    <property type="molecule type" value="Genomic_DNA"/>
</dbReference>
<feature type="region of interest" description="Disordered" evidence="1">
    <location>
        <begin position="20"/>
        <end position="50"/>
    </location>
</feature>
<organism evidence="2 3">
    <name type="scientific">Funneliformis caledonium</name>
    <dbReference type="NCBI Taxonomy" id="1117310"/>
    <lineage>
        <taxon>Eukaryota</taxon>
        <taxon>Fungi</taxon>
        <taxon>Fungi incertae sedis</taxon>
        <taxon>Mucoromycota</taxon>
        <taxon>Glomeromycotina</taxon>
        <taxon>Glomeromycetes</taxon>
        <taxon>Glomerales</taxon>
        <taxon>Glomeraceae</taxon>
        <taxon>Funneliformis</taxon>
    </lineage>
</organism>
<comment type="caution">
    <text evidence="2">The sequence shown here is derived from an EMBL/GenBank/DDBJ whole genome shotgun (WGS) entry which is preliminary data.</text>
</comment>
<feature type="non-terminal residue" evidence="2">
    <location>
        <position position="50"/>
    </location>
</feature>
<reference evidence="2" key="1">
    <citation type="submission" date="2021-06" db="EMBL/GenBank/DDBJ databases">
        <authorList>
            <person name="Kallberg Y."/>
            <person name="Tangrot J."/>
            <person name="Rosling A."/>
        </authorList>
    </citation>
    <scope>NUCLEOTIDE SEQUENCE</scope>
    <source>
        <strain evidence="2">UK204</strain>
    </source>
</reference>
<feature type="compositionally biased region" description="Acidic residues" evidence="1">
    <location>
        <begin position="29"/>
        <end position="39"/>
    </location>
</feature>
<evidence type="ECO:0000313" key="2">
    <source>
        <dbReference type="EMBL" id="CAG8738165.1"/>
    </source>
</evidence>
<dbReference type="AlphaFoldDB" id="A0A9N9NJV7"/>
<proteinExistence type="predicted"/>
<name>A0A9N9NJV7_9GLOM</name>
<gene>
    <name evidence="2" type="ORF">FCALED_LOCUS15444</name>
</gene>